<reference evidence="1 2" key="1">
    <citation type="journal article" date="2018" name="Sci. Rep.">
        <title>Genome sequence of the cauliflower mushroom Sparassis crispa (Hanabiratake) and its association with beneficial usage.</title>
        <authorList>
            <person name="Kiyama R."/>
            <person name="Furutani Y."/>
            <person name="Kawaguchi K."/>
            <person name="Nakanishi T."/>
        </authorList>
    </citation>
    <scope>NUCLEOTIDE SEQUENCE [LARGE SCALE GENOMIC DNA]</scope>
</reference>
<proteinExistence type="predicted"/>
<evidence type="ECO:0000313" key="1">
    <source>
        <dbReference type="EMBL" id="GBE84505.1"/>
    </source>
</evidence>
<sequence length="75" mass="8017">MQDNSDDTLASRAGAIFIVVIMRLAARPTTTSPPPSHFHHPARWNACHTLQEGMEVDTDDTPASSAGASFVVVIV</sequence>
<comment type="caution">
    <text evidence="1">The sequence shown here is derived from an EMBL/GenBank/DDBJ whole genome shotgun (WGS) entry which is preliminary data.</text>
</comment>
<accession>A0A401GQM7</accession>
<dbReference type="EMBL" id="BFAD01000006">
    <property type="protein sequence ID" value="GBE84505.1"/>
    <property type="molecule type" value="Genomic_DNA"/>
</dbReference>
<protein>
    <submittedName>
        <fullName evidence="1">Uncharacterized protein</fullName>
    </submittedName>
</protein>
<keyword evidence="2" id="KW-1185">Reference proteome</keyword>
<dbReference type="InParanoid" id="A0A401GQM7"/>
<dbReference type="GeneID" id="38781422"/>
<gene>
    <name evidence="1" type="ORF">SCP_0604840</name>
</gene>
<dbReference type="RefSeq" id="XP_027615418.1">
    <property type="nucleotide sequence ID" value="XM_027759617.1"/>
</dbReference>
<dbReference type="AlphaFoldDB" id="A0A401GQM7"/>
<dbReference type="Proteomes" id="UP000287166">
    <property type="component" value="Unassembled WGS sequence"/>
</dbReference>
<name>A0A401GQM7_9APHY</name>
<organism evidence="1 2">
    <name type="scientific">Sparassis crispa</name>
    <dbReference type="NCBI Taxonomy" id="139825"/>
    <lineage>
        <taxon>Eukaryota</taxon>
        <taxon>Fungi</taxon>
        <taxon>Dikarya</taxon>
        <taxon>Basidiomycota</taxon>
        <taxon>Agaricomycotina</taxon>
        <taxon>Agaricomycetes</taxon>
        <taxon>Polyporales</taxon>
        <taxon>Sparassidaceae</taxon>
        <taxon>Sparassis</taxon>
    </lineage>
</organism>
<evidence type="ECO:0000313" key="2">
    <source>
        <dbReference type="Proteomes" id="UP000287166"/>
    </source>
</evidence>